<sequence length="134" mass="15658">MQSNIRPKTELEFFHPATFSWTRLTENQPSILFKILASTHTDRCALSGPVDETERFSSTLLLFYEPGYRTPGDSSIRHTYKEEVMLLTGRLYDQRLQKWFGKDEYACRDVNMEHGPYLADEKDGCLMIVWIGRD</sequence>
<dbReference type="EMBL" id="CAJOBH010235931">
    <property type="protein sequence ID" value="CAF5090420.1"/>
    <property type="molecule type" value="Genomic_DNA"/>
</dbReference>
<evidence type="ECO:0000313" key="3">
    <source>
        <dbReference type="Proteomes" id="UP000663855"/>
    </source>
</evidence>
<protein>
    <recommendedName>
        <fullName evidence="4">ChrR-like cupin domain-containing protein</fullName>
    </recommendedName>
</protein>
<evidence type="ECO:0000313" key="1">
    <source>
        <dbReference type="EMBL" id="CAF1521317.1"/>
    </source>
</evidence>
<accession>A0A815UVU2</accession>
<organism evidence="1 3">
    <name type="scientific">Rotaria magnacalcarata</name>
    <dbReference type="NCBI Taxonomy" id="392030"/>
    <lineage>
        <taxon>Eukaryota</taxon>
        <taxon>Metazoa</taxon>
        <taxon>Spiralia</taxon>
        <taxon>Gnathifera</taxon>
        <taxon>Rotifera</taxon>
        <taxon>Eurotatoria</taxon>
        <taxon>Bdelloidea</taxon>
        <taxon>Philodinida</taxon>
        <taxon>Philodinidae</taxon>
        <taxon>Rotaria</taxon>
    </lineage>
</organism>
<name>A0A815UVU2_9BILA</name>
<proteinExistence type="predicted"/>
<dbReference type="InterPro" id="IPR014710">
    <property type="entry name" value="RmlC-like_jellyroll"/>
</dbReference>
<gene>
    <name evidence="2" type="ORF">BYL167_LOCUS63090</name>
    <name evidence="1" type="ORF">CJN711_LOCUS28421</name>
</gene>
<dbReference type="Proteomes" id="UP000681967">
    <property type="component" value="Unassembled WGS sequence"/>
</dbReference>
<evidence type="ECO:0000313" key="2">
    <source>
        <dbReference type="EMBL" id="CAF5090420.1"/>
    </source>
</evidence>
<comment type="caution">
    <text evidence="1">The sequence shown here is derived from an EMBL/GenBank/DDBJ whole genome shotgun (WGS) entry which is preliminary data.</text>
</comment>
<dbReference type="Gene3D" id="2.60.120.10">
    <property type="entry name" value="Jelly Rolls"/>
    <property type="match status" value="1"/>
</dbReference>
<evidence type="ECO:0008006" key="4">
    <source>
        <dbReference type="Google" id="ProtNLM"/>
    </source>
</evidence>
<dbReference type="Proteomes" id="UP000663855">
    <property type="component" value="Unassembled WGS sequence"/>
</dbReference>
<dbReference type="InterPro" id="IPR011051">
    <property type="entry name" value="RmlC_Cupin_sf"/>
</dbReference>
<dbReference type="AlphaFoldDB" id="A0A815UVU2"/>
<dbReference type="SUPFAM" id="SSF51182">
    <property type="entry name" value="RmlC-like cupins"/>
    <property type="match status" value="1"/>
</dbReference>
<reference evidence="1" key="1">
    <citation type="submission" date="2021-02" db="EMBL/GenBank/DDBJ databases">
        <authorList>
            <person name="Nowell W R."/>
        </authorList>
    </citation>
    <scope>NUCLEOTIDE SEQUENCE</scope>
</reference>
<dbReference type="EMBL" id="CAJNOV010013429">
    <property type="protein sequence ID" value="CAF1521317.1"/>
    <property type="molecule type" value="Genomic_DNA"/>
</dbReference>